<proteinExistence type="predicted"/>
<reference evidence="2 3" key="1">
    <citation type="submission" date="2017-03" db="EMBL/GenBank/DDBJ databases">
        <title>Complete genome sequence of Paenibacillus Kribbensis producing bioflocculants.</title>
        <authorList>
            <person name="Lee H.-G."/>
            <person name="Oh H.-M."/>
        </authorList>
    </citation>
    <scope>NUCLEOTIDE SEQUENCE [LARGE SCALE GENOMIC DNA]</scope>
    <source>
        <strain evidence="2 3">AM49</strain>
    </source>
</reference>
<organism evidence="2 3">
    <name type="scientific">Paenibacillus kribbensis</name>
    <dbReference type="NCBI Taxonomy" id="172713"/>
    <lineage>
        <taxon>Bacteria</taxon>
        <taxon>Bacillati</taxon>
        <taxon>Bacillota</taxon>
        <taxon>Bacilli</taxon>
        <taxon>Bacillales</taxon>
        <taxon>Paenibacillaceae</taxon>
        <taxon>Paenibacillus</taxon>
    </lineage>
</organism>
<sequence>MRELQNRNQEQSLKYTDLQDRGLKNMDTLTEPENILKIQAFDVSDKVMEHVYQKAKPQKGFIVKMRFQPRITAPIMIMLFVLGASVTGYAASQYLEFRNSKGDVVLSTAKTPTETDASKTYTYTYAKWNEEVRDRLQPGEYAAYYIKDDSMNQRNLSNPVLFAYKPTELSSFSSLQDEIKRTKAPLFRNPTHLPDGYRFDFGYVYPVAAYPGMMDKKEYRALTDKLMHQAETAPKGENLFTQKLSWDKSDFSFARYARGNDYVNITVTKYAPEVTKTIVMQNGQDSAEELTIKGTKAYYIRASETSKSLEVGKNRLGWLDEKRRLHYNISDNQNSPLTKEDLVKIAEDLLNSSPQ</sequence>
<feature type="transmembrane region" description="Helical" evidence="1">
    <location>
        <begin position="71"/>
        <end position="91"/>
    </location>
</feature>
<gene>
    <name evidence="2" type="ORF">B4V02_25660</name>
</gene>
<name>A0A222WTH1_9BACL</name>
<protein>
    <submittedName>
        <fullName evidence="2">DUF4367 domain-containing protein</fullName>
    </submittedName>
</protein>
<evidence type="ECO:0000256" key="1">
    <source>
        <dbReference type="SAM" id="Phobius"/>
    </source>
</evidence>
<accession>A0A222WTH1</accession>
<dbReference type="Proteomes" id="UP000214666">
    <property type="component" value="Chromosome"/>
</dbReference>
<dbReference type="EMBL" id="CP020028">
    <property type="protein sequence ID" value="ASR49817.1"/>
    <property type="molecule type" value="Genomic_DNA"/>
</dbReference>
<evidence type="ECO:0000313" key="2">
    <source>
        <dbReference type="EMBL" id="ASR49817.1"/>
    </source>
</evidence>
<keyword evidence="1" id="KW-0812">Transmembrane</keyword>
<dbReference type="OrthoDB" id="2662982at2"/>
<dbReference type="KEGG" id="pkb:B4V02_25660"/>
<keyword evidence="1" id="KW-0472">Membrane</keyword>
<keyword evidence="1" id="KW-1133">Transmembrane helix</keyword>
<dbReference type="AlphaFoldDB" id="A0A222WTH1"/>
<dbReference type="RefSeq" id="WP_094156896.1">
    <property type="nucleotide sequence ID" value="NZ_CP020028.1"/>
</dbReference>
<keyword evidence="3" id="KW-1185">Reference proteome</keyword>
<evidence type="ECO:0000313" key="3">
    <source>
        <dbReference type="Proteomes" id="UP000214666"/>
    </source>
</evidence>